<dbReference type="PANTHER" id="PTHR31301:SF75">
    <property type="entry name" value="LOB DOMAIN-CONTAINING PROTEIN 7"/>
    <property type="match status" value="1"/>
</dbReference>
<dbReference type="Gramene" id="ESQ27892">
    <property type="protein sequence ID" value="ESQ27892"/>
    <property type="gene ID" value="EUTSA_v10019764mg"/>
</dbReference>
<dbReference type="PROSITE" id="PS50891">
    <property type="entry name" value="LOB"/>
    <property type="match status" value="1"/>
</dbReference>
<feature type="domain" description="LOB" evidence="2">
    <location>
        <begin position="15"/>
        <end position="116"/>
    </location>
</feature>
<sequence>MSLSKLHGGSSSSATACAACKFQRKKCTKNCLLAPYFPQDRYKQFLNAHRLFGISNITKMLKGIQESERDIAMQNLILHANARALDPVGGVYKIMSDLRRRISYYETELNSIRQEVALYRSLAHPQQMPMQSQSQELSFGCYSYGDLLEQGEEYVNADGYETSKVKLEKEVISNPDQFLSQILMPSQVI</sequence>
<dbReference type="Proteomes" id="UP000030689">
    <property type="component" value="Unassembled WGS sequence"/>
</dbReference>
<proteinExistence type="inferred from homology"/>
<accession>V4KDM2</accession>
<evidence type="ECO:0000259" key="2">
    <source>
        <dbReference type="PROSITE" id="PS50891"/>
    </source>
</evidence>
<dbReference type="AlphaFoldDB" id="V4KDM2"/>
<evidence type="ECO:0000313" key="3">
    <source>
        <dbReference type="EMBL" id="ESQ27892.1"/>
    </source>
</evidence>
<dbReference type="PROSITE" id="PS51257">
    <property type="entry name" value="PROKAR_LIPOPROTEIN"/>
    <property type="match status" value="1"/>
</dbReference>
<evidence type="ECO:0000313" key="4">
    <source>
        <dbReference type="Proteomes" id="UP000030689"/>
    </source>
</evidence>
<dbReference type="GO" id="GO:0001217">
    <property type="term" value="F:DNA-binding transcription repressor activity"/>
    <property type="evidence" value="ECO:0007669"/>
    <property type="project" value="EnsemblPlants"/>
</dbReference>
<gene>
    <name evidence="3" type="ORF">EUTSA_v10019764mg</name>
</gene>
<dbReference type="EMBL" id="KI517953">
    <property type="protein sequence ID" value="ESQ27892.1"/>
    <property type="molecule type" value="Genomic_DNA"/>
</dbReference>
<dbReference type="STRING" id="72664.V4KDM2"/>
<dbReference type="OMA" id="IYHANAR"/>
<dbReference type="OrthoDB" id="1893065at2759"/>
<dbReference type="Pfam" id="PF03195">
    <property type="entry name" value="LOB"/>
    <property type="match status" value="1"/>
</dbReference>
<dbReference type="InterPro" id="IPR004883">
    <property type="entry name" value="LOB"/>
</dbReference>
<reference evidence="3 4" key="1">
    <citation type="journal article" date="2013" name="Front. Plant Sci.">
        <title>The Reference Genome of the Halophytic Plant Eutrema salsugineum.</title>
        <authorList>
            <person name="Yang R."/>
            <person name="Jarvis D.E."/>
            <person name="Chen H."/>
            <person name="Beilstein M.A."/>
            <person name="Grimwood J."/>
            <person name="Jenkins J."/>
            <person name="Shu S."/>
            <person name="Prochnik S."/>
            <person name="Xin M."/>
            <person name="Ma C."/>
            <person name="Schmutz J."/>
            <person name="Wing R.A."/>
            <person name="Mitchell-Olds T."/>
            <person name="Schumaker K.S."/>
            <person name="Wang X."/>
        </authorList>
    </citation>
    <scope>NUCLEOTIDE SEQUENCE [LARGE SCALE GENOMIC DNA]</scope>
</reference>
<evidence type="ECO:0000256" key="1">
    <source>
        <dbReference type="ARBA" id="ARBA00005474"/>
    </source>
</evidence>
<organism evidence="3 4">
    <name type="scientific">Eutrema salsugineum</name>
    <name type="common">Saltwater cress</name>
    <name type="synonym">Sisymbrium salsugineum</name>
    <dbReference type="NCBI Taxonomy" id="72664"/>
    <lineage>
        <taxon>Eukaryota</taxon>
        <taxon>Viridiplantae</taxon>
        <taxon>Streptophyta</taxon>
        <taxon>Embryophyta</taxon>
        <taxon>Tracheophyta</taxon>
        <taxon>Spermatophyta</taxon>
        <taxon>Magnoliopsida</taxon>
        <taxon>eudicotyledons</taxon>
        <taxon>Gunneridae</taxon>
        <taxon>Pentapetalae</taxon>
        <taxon>rosids</taxon>
        <taxon>malvids</taxon>
        <taxon>Brassicales</taxon>
        <taxon>Brassicaceae</taxon>
        <taxon>Eutremeae</taxon>
        <taxon>Eutrema</taxon>
    </lineage>
</organism>
<keyword evidence="4" id="KW-1185">Reference proteome</keyword>
<protein>
    <recommendedName>
        <fullName evidence="2">LOB domain-containing protein</fullName>
    </recommendedName>
</protein>
<name>V4KDM2_EUTSA</name>
<comment type="similarity">
    <text evidence="1">Belongs to the LOB domain-containing protein family.</text>
</comment>
<dbReference type="KEGG" id="eus:EUTSA_v10019764mg"/>
<dbReference type="eggNOG" id="ENOG502RY2U">
    <property type="taxonomic scope" value="Eukaryota"/>
</dbReference>
<dbReference type="PANTHER" id="PTHR31301">
    <property type="entry name" value="LOB DOMAIN-CONTAINING PROTEIN 4-RELATED"/>
    <property type="match status" value="1"/>
</dbReference>